<sequence>MAPKSFSLALRDDGTARLSFIYRKPGEPGISRLSCDLSRPGLSRLIAFAEICDLHSGRRPRFGLELEALSLRCLPDGVQVLRLGRTAPAGAAIAFAELREELGEATDRCLALARQSGRGGMIWDLLQDCCSPGMLPRGGGGDAADHLLHRLAEITLLSLAGEAANPRSGLSRKLRRRKGSAEALDHVRAALAAQARLLHHGAVPAPAIPAAISG</sequence>
<reference evidence="1" key="1">
    <citation type="submission" date="2020-09" db="EMBL/GenBank/DDBJ databases">
        <title>A novel bacterium of genus Mangrovicoccus, isolated from South China Sea.</title>
        <authorList>
            <person name="Huang H."/>
            <person name="Mo K."/>
            <person name="Hu Y."/>
        </authorList>
    </citation>
    <scope>NUCLEOTIDE SEQUENCE</scope>
    <source>
        <strain evidence="1">HB182678</strain>
    </source>
</reference>
<dbReference type="EMBL" id="JACVXA010000007">
    <property type="protein sequence ID" value="MBE3637237.1"/>
    <property type="molecule type" value="Genomic_DNA"/>
</dbReference>
<evidence type="ECO:0000313" key="1">
    <source>
        <dbReference type="EMBL" id="MBE3637237.1"/>
    </source>
</evidence>
<proteinExistence type="predicted"/>
<protein>
    <submittedName>
        <fullName evidence="1">Uncharacterized protein</fullName>
    </submittedName>
</protein>
<gene>
    <name evidence="1" type="ORF">ICN82_03360</name>
</gene>
<dbReference type="Proteomes" id="UP000609121">
    <property type="component" value="Unassembled WGS sequence"/>
</dbReference>
<name>A0A8J6YTI8_9RHOB</name>
<accession>A0A8J6YTI8</accession>
<evidence type="ECO:0000313" key="2">
    <source>
        <dbReference type="Proteomes" id="UP000609121"/>
    </source>
</evidence>
<dbReference type="RefSeq" id="WP_193179618.1">
    <property type="nucleotide sequence ID" value="NZ_JACVXA010000007.1"/>
</dbReference>
<comment type="caution">
    <text evidence="1">The sequence shown here is derived from an EMBL/GenBank/DDBJ whole genome shotgun (WGS) entry which is preliminary data.</text>
</comment>
<organism evidence="1 2">
    <name type="scientific">Mangrovicoccus algicola</name>
    <dbReference type="NCBI Taxonomy" id="2771008"/>
    <lineage>
        <taxon>Bacteria</taxon>
        <taxon>Pseudomonadati</taxon>
        <taxon>Pseudomonadota</taxon>
        <taxon>Alphaproteobacteria</taxon>
        <taxon>Rhodobacterales</taxon>
        <taxon>Paracoccaceae</taxon>
        <taxon>Mangrovicoccus</taxon>
    </lineage>
</organism>
<dbReference type="AlphaFoldDB" id="A0A8J6YTI8"/>
<keyword evidence="2" id="KW-1185">Reference proteome</keyword>